<evidence type="ECO:0000256" key="1">
    <source>
        <dbReference type="SAM" id="MobiDB-lite"/>
    </source>
</evidence>
<keyword evidence="3" id="KW-1185">Reference proteome</keyword>
<name>A0AAV7TVI9_PLEWA</name>
<evidence type="ECO:0000313" key="3">
    <source>
        <dbReference type="Proteomes" id="UP001066276"/>
    </source>
</evidence>
<feature type="compositionally biased region" description="Basic and acidic residues" evidence="1">
    <location>
        <begin position="27"/>
        <end position="53"/>
    </location>
</feature>
<feature type="region of interest" description="Disordered" evidence="1">
    <location>
        <begin position="1"/>
        <end position="53"/>
    </location>
</feature>
<dbReference type="AlphaFoldDB" id="A0AAV7TVI9"/>
<comment type="caution">
    <text evidence="2">The sequence shown here is derived from an EMBL/GenBank/DDBJ whole genome shotgun (WGS) entry which is preliminary data.</text>
</comment>
<reference evidence="2" key="1">
    <citation type="journal article" date="2022" name="bioRxiv">
        <title>Sequencing and chromosome-scale assembly of the giantPleurodeles waltlgenome.</title>
        <authorList>
            <person name="Brown T."/>
            <person name="Elewa A."/>
            <person name="Iarovenko S."/>
            <person name="Subramanian E."/>
            <person name="Araus A.J."/>
            <person name="Petzold A."/>
            <person name="Susuki M."/>
            <person name="Suzuki K.-i.T."/>
            <person name="Hayashi T."/>
            <person name="Toyoda A."/>
            <person name="Oliveira C."/>
            <person name="Osipova E."/>
            <person name="Leigh N.D."/>
            <person name="Simon A."/>
            <person name="Yun M.H."/>
        </authorList>
    </citation>
    <scope>NUCLEOTIDE SEQUENCE</scope>
    <source>
        <strain evidence="2">20211129_DDA</strain>
        <tissue evidence="2">Liver</tissue>
    </source>
</reference>
<dbReference type="EMBL" id="JANPWB010000006">
    <property type="protein sequence ID" value="KAJ1180672.1"/>
    <property type="molecule type" value="Genomic_DNA"/>
</dbReference>
<evidence type="ECO:0000313" key="2">
    <source>
        <dbReference type="EMBL" id="KAJ1180672.1"/>
    </source>
</evidence>
<accession>A0AAV7TVI9</accession>
<gene>
    <name evidence="2" type="ORF">NDU88_005890</name>
</gene>
<organism evidence="2 3">
    <name type="scientific">Pleurodeles waltl</name>
    <name type="common">Iberian ribbed newt</name>
    <dbReference type="NCBI Taxonomy" id="8319"/>
    <lineage>
        <taxon>Eukaryota</taxon>
        <taxon>Metazoa</taxon>
        <taxon>Chordata</taxon>
        <taxon>Craniata</taxon>
        <taxon>Vertebrata</taxon>
        <taxon>Euteleostomi</taxon>
        <taxon>Amphibia</taxon>
        <taxon>Batrachia</taxon>
        <taxon>Caudata</taxon>
        <taxon>Salamandroidea</taxon>
        <taxon>Salamandridae</taxon>
        <taxon>Pleurodelinae</taxon>
        <taxon>Pleurodeles</taxon>
    </lineage>
</organism>
<sequence length="92" mass="10290">MLETWGQPERLGVSSGQVEGCQSAGGDPDRCGSSPRDHRELSQDHICHARPDTGRCEVGPVTEDRHGKRRKAVGQWKCWMRPTRSRVRPNGL</sequence>
<dbReference type="Proteomes" id="UP001066276">
    <property type="component" value="Chromosome 3_2"/>
</dbReference>
<protein>
    <submittedName>
        <fullName evidence="2">Uncharacterized protein</fullName>
    </submittedName>
</protein>
<proteinExistence type="predicted"/>